<dbReference type="InterPro" id="IPR005123">
    <property type="entry name" value="Oxoglu/Fe-dep_dioxygenase_dom"/>
</dbReference>
<keyword evidence="9" id="KW-1185">Reference proteome</keyword>
<evidence type="ECO:0000256" key="1">
    <source>
        <dbReference type="ARBA" id="ARBA00022723"/>
    </source>
</evidence>
<evidence type="ECO:0000256" key="2">
    <source>
        <dbReference type="ARBA" id="ARBA00022964"/>
    </source>
</evidence>
<dbReference type="PROSITE" id="PS51471">
    <property type="entry name" value="FE2OG_OXY"/>
    <property type="match status" value="1"/>
</dbReference>
<dbReference type="InterPro" id="IPR037151">
    <property type="entry name" value="AlkB-like_sf"/>
</dbReference>
<feature type="domain" description="Fe2OG dioxygenase" evidence="7">
    <location>
        <begin position="110"/>
        <end position="210"/>
    </location>
</feature>
<dbReference type="EMBL" id="FZOA01000013">
    <property type="protein sequence ID" value="SNS03089.1"/>
    <property type="molecule type" value="Genomic_DNA"/>
</dbReference>
<keyword evidence="2 8" id="KW-0223">Dioxygenase</keyword>
<feature type="binding site" evidence="6">
    <location>
        <position position="184"/>
    </location>
    <ligand>
        <name>Fe cation</name>
        <dbReference type="ChEBI" id="CHEBI:24875"/>
        <note>catalytic</note>
    </ligand>
</feature>
<feature type="binding site" evidence="6">
    <location>
        <position position="128"/>
    </location>
    <ligand>
        <name>Fe cation</name>
        <dbReference type="ChEBI" id="CHEBI:24875"/>
        <note>catalytic</note>
    </ligand>
</feature>
<feature type="binding site" evidence="5">
    <location>
        <begin position="73"/>
        <end position="75"/>
    </location>
    <ligand>
        <name>substrate</name>
    </ligand>
</feature>
<dbReference type="PANTHER" id="PTHR16557">
    <property type="entry name" value="ALKYLATED DNA REPAIR PROTEIN ALKB-RELATED"/>
    <property type="match status" value="1"/>
</dbReference>
<feature type="binding site" evidence="5">
    <location>
        <position position="66"/>
    </location>
    <ligand>
        <name>substrate</name>
    </ligand>
</feature>
<feature type="binding site" evidence="5">
    <location>
        <begin position="201"/>
        <end position="207"/>
    </location>
    <ligand>
        <name>2-oxoglutarate</name>
        <dbReference type="ChEBI" id="CHEBI:16810"/>
    </ligand>
</feature>
<dbReference type="PANTHER" id="PTHR16557:SF2">
    <property type="entry name" value="NUCLEIC ACID DIOXYGENASE ALKBH1"/>
    <property type="match status" value="1"/>
</dbReference>
<dbReference type="NCBIfam" id="NF011930">
    <property type="entry name" value="PRK15401.1"/>
    <property type="match status" value="1"/>
</dbReference>
<feature type="binding site" evidence="6">
    <location>
        <position position="130"/>
    </location>
    <ligand>
        <name>Fe cation</name>
        <dbReference type="ChEBI" id="CHEBI:24875"/>
        <note>catalytic</note>
    </ligand>
</feature>
<evidence type="ECO:0000256" key="5">
    <source>
        <dbReference type="PIRSR" id="PIRSR604574-1"/>
    </source>
</evidence>
<comment type="cofactor">
    <cofactor evidence="6">
        <name>Fe(2+)</name>
        <dbReference type="ChEBI" id="CHEBI:29033"/>
    </cofactor>
    <text evidence="6">Binds 1 Fe(2+) ion per subunit.</text>
</comment>
<dbReference type="SUPFAM" id="SSF51197">
    <property type="entry name" value="Clavaminate synthase-like"/>
    <property type="match status" value="1"/>
</dbReference>
<dbReference type="GO" id="GO:0005737">
    <property type="term" value="C:cytoplasm"/>
    <property type="evidence" value="ECO:0007669"/>
    <property type="project" value="TreeGrafter"/>
</dbReference>
<dbReference type="GO" id="GO:0035516">
    <property type="term" value="F:broad specificity oxidative DNA demethylase activity"/>
    <property type="evidence" value="ECO:0007669"/>
    <property type="project" value="TreeGrafter"/>
</dbReference>
<dbReference type="OrthoDB" id="9796932at2"/>
<evidence type="ECO:0000256" key="6">
    <source>
        <dbReference type="PIRSR" id="PIRSR604574-2"/>
    </source>
</evidence>
<evidence type="ECO:0000256" key="4">
    <source>
        <dbReference type="ARBA" id="ARBA00023004"/>
    </source>
</evidence>
<sequence>MTLFSSAGPEWIAPGACILRDFASPYERLLWQDLQAIVRQAPWRHMQTPGGQAIAVSMSNCGRLGWVSDRGGYRYQMEDPLSGIPWPVMPASFESLAIAAAAQAGFVQFRPDACLLNRYEAGTKLGLHQDKDEQDFSQPIVSVSLGLPATFLFGGLKRSDPVLRTELYHGDVVVWGGPDRLRYHGILPLKPGWHPLTGKLRINLTFRVAG</sequence>
<keyword evidence="3" id="KW-0560">Oxidoreductase</keyword>
<dbReference type="GO" id="GO:0035515">
    <property type="term" value="F:oxidative RNA demethylase activity"/>
    <property type="evidence" value="ECO:0007669"/>
    <property type="project" value="TreeGrafter"/>
</dbReference>
<dbReference type="GO" id="GO:0008198">
    <property type="term" value="F:ferrous iron binding"/>
    <property type="evidence" value="ECO:0007669"/>
    <property type="project" value="TreeGrafter"/>
</dbReference>
<proteinExistence type="predicted"/>
<dbReference type="Gene3D" id="2.60.120.590">
    <property type="entry name" value="Alpha-ketoglutarate-dependent dioxygenase AlkB-like"/>
    <property type="match status" value="1"/>
</dbReference>
<dbReference type="Pfam" id="PF13532">
    <property type="entry name" value="2OG-FeII_Oxy_2"/>
    <property type="match status" value="1"/>
</dbReference>
<dbReference type="InterPro" id="IPR004574">
    <property type="entry name" value="Alkb"/>
</dbReference>
<feature type="binding site" evidence="5">
    <location>
        <begin position="117"/>
        <end position="119"/>
    </location>
    <ligand>
        <name>2-oxoglutarate</name>
        <dbReference type="ChEBI" id="CHEBI:16810"/>
    </ligand>
</feature>
<evidence type="ECO:0000259" key="7">
    <source>
        <dbReference type="PROSITE" id="PS51471"/>
    </source>
</evidence>
<keyword evidence="4 6" id="KW-0408">Iron</keyword>
<evidence type="ECO:0000313" key="9">
    <source>
        <dbReference type="Proteomes" id="UP000198305"/>
    </source>
</evidence>
<dbReference type="GO" id="GO:0035513">
    <property type="term" value="P:oxidative RNA demethylation"/>
    <property type="evidence" value="ECO:0007669"/>
    <property type="project" value="TreeGrafter"/>
</dbReference>
<protein>
    <submittedName>
        <fullName evidence="8">DNA-N1-methyladenine dioxygenase</fullName>
    </submittedName>
</protein>
<organism evidence="8 9">
    <name type="scientific">Methylobacillus rhizosphaerae</name>
    <dbReference type="NCBI Taxonomy" id="551994"/>
    <lineage>
        <taxon>Bacteria</taxon>
        <taxon>Pseudomonadati</taxon>
        <taxon>Pseudomonadota</taxon>
        <taxon>Betaproteobacteria</taxon>
        <taxon>Nitrosomonadales</taxon>
        <taxon>Methylophilaceae</taxon>
        <taxon>Methylobacillus</taxon>
    </lineage>
</organism>
<keyword evidence="1 6" id="KW-0479">Metal-binding</keyword>
<feature type="binding site" evidence="5">
    <location>
        <position position="132"/>
    </location>
    <ligand>
        <name>substrate</name>
    </ligand>
</feature>
<dbReference type="AlphaFoldDB" id="A0A239B5M5"/>
<accession>A0A239B5M5</accession>
<dbReference type="InterPro" id="IPR027450">
    <property type="entry name" value="AlkB-like"/>
</dbReference>
<evidence type="ECO:0000256" key="3">
    <source>
        <dbReference type="ARBA" id="ARBA00023002"/>
    </source>
</evidence>
<gene>
    <name evidence="8" type="ORF">SAMN05192560_2301</name>
</gene>
<feature type="binding site" evidence="5">
    <location>
        <position position="158"/>
    </location>
    <ligand>
        <name>substrate</name>
    </ligand>
</feature>
<reference evidence="9" key="1">
    <citation type="submission" date="2017-06" db="EMBL/GenBank/DDBJ databases">
        <authorList>
            <person name="Varghese N."/>
            <person name="Submissions S."/>
        </authorList>
    </citation>
    <scope>NUCLEOTIDE SEQUENCE [LARGE SCALE GENOMIC DNA]</scope>
    <source>
        <strain evidence="9">Ca-68</strain>
    </source>
</reference>
<dbReference type="RefSeq" id="WP_089376353.1">
    <property type="nucleotide sequence ID" value="NZ_FZOA01000013.1"/>
</dbReference>
<dbReference type="Proteomes" id="UP000198305">
    <property type="component" value="Unassembled WGS sequence"/>
</dbReference>
<name>A0A239B5M5_9PROT</name>
<evidence type="ECO:0000313" key="8">
    <source>
        <dbReference type="EMBL" id="SNS03089.1"/>
    </source>
</evidence>